<keyword evidence="2" id="KW-1185">Reference proteome</keyword>
<accession>A0A3M7P2P0</accession>
<evidence type="ECO:0000313" key="2">
    <source>
        <dbReference type="Proteomes" id="UP000276133"/>
    </source>
</evidence>
<dbReference type="AlphaFoldDB" id="A0A3M7P2P0"/>
<dbReference type="Proteomes" id="UP000276133">
    <property type="component" value="Unassembled WGS sequence"/>
</dbReference>
<comment type="caution">
    <text evidence="1">The sequence shown here is derived from an EMBL/GenBank/DDBJ whole genome shotgun (WGS) entry which is preliminary data.</text>
</comment>
<organism evidence="1 2">
    <name type="scientific">Brachionus plicatilis</name>
    <name type="common">Marine rotifer</name>
    <name type="synonym">Brachionus muelleri</name>
    <dbReference type="NCBI Taxonomy" id="10195"/>
    <lineage>
        <taxon>Eukaryota</taxon>
        <taxon>Metazoa</taxon>
        <taxon>Spiralia</taxon>
        <taxon>Gnathifera</taxon>
        <taxon>Rotifera</taxon>
        <taxon>Eurotatoria</taxon>
        <taxon>Monogononta</taxon>
        <taxon>Pseudotrocha</taxon>
        <taxon>Ploima</taxon>
        <taxon>Brachionidae</taxon>
        <taxon>Brachionus</taxon>
    </lineage>
</organism>
<proteinExistence type="predicted"/>
<gene>
    <name evidence="1" type="ORF">BpHYR1_005277</name>
</gene>
<dbReference type="EMBL" id="REGN01014115">
    <property type="protein sequence ID" value="RMZ93037.1"/>
    <property type="molecule type" value="Genomic_DNA"/>
</dbReference>
<sequence length="102" mass="12487">MYFLLTSSHSFNSHIPLRIKRPHNYQYWSTFSRNFCLNIQFESLKNGIKFFIFQIKLFFEKSTNCKRLFFNYKIKTNDGDRYNFSSIKAYNDYLFNDKTLKC</sequence>
<evidence type="ECO:0000313" key="1">
    <source>
        <dbReference type="EMBL" id="RMZ93037.1"/>
    </source>
</evidence>
<protein>
    <submittedName>
        <fullName evidence="1">Uncharacterized protein</fullName>
    </submittedName>
</protein>
<name>A0A3M7P2P0_BRAPC</name>
<reference evidence="1 2" key="1">
    <citation type="journal article" date="2018" name="Sci. Rep.">
        <title>Genomic signatures of local adaptation to the degree of environmental predictability in rotifers.</title>
        <authorList>
            <person name="Franch-Gras L."/>
            <person name="Hahn C."/>
            <person name="Garcia-Roger E.M."/>
            <person name="Carmona M.J."/>
            <person name="Serra M."/>
            <person name="Gomez A."/>
        </authorList>
    </citation>
    <scope>NUCLEOTIDE SEQUENCE [LARGE SCALE GENOMIC DNA]</scope>
    <source>
        <strain evidence="1">HYR1</strain>
    </source>
</reference>